<keyword evidence="1 4" id="KW-0808">Transferase</keyword>
<dbReference type="PANTHER" id="PTHR43800:SF1">
    <property type="entry name" value="PEPTIDYL-LYSINE N-ACETYLTRANSFERASE YJAB"/>
    <property type="match status" value="1"/>
</dbReference>
<dbReference type="Pfam" id="PF00583">
    <property type="entry name" value="Acetyltransf_1"/>
    <property type="match status" value="1"/>
</dbReference>
<sequence>MMNIRNAEIADLDALLVLSEQIGTLHFNNAPLVFKKPSAADKPFWLNVLNDESTLFLLAETEYQIVGFLTATITKNETIPFIVSCRICRIGTIIVDEKHRACGIGTKLMSACEQWAKSQEATQIRLEVMDFNQSAQQFYQQLGFQDQSHIMCRYLD</sequence>
<dbReference type="EMBL" id="FULE01000010">
    <property type="protein sequence ID" value="SJN54132.1"/>
    <property type="molecule type" value="Genomic_DNA"/>
</dbReference>
<dbReference type="GO" id="GO:0016747">
    <property type="term" value="F:acyltransferase activity, transferring groups other than amino-acyl groups"/>
    <property type="evidence" value="ECO:0007669"/>
    <property type="project" value="InterPro"/>
</dbReference>
<dbReference type="SUPFAM" id="SSF55729">
    <property type="entry name" value="Acyl-CoA N-acyltransferases (Nat)"/>
    <property type="match status" value="1"/>
</dbReference>
<dbReference type="STRING" id="1123498.VR7878_00639"/>
<organism evidence="4 5">
    <name type="scientific">Vibrio ruber (strain DSM 16370 / JCM 11486 / BCRC 17186 / CECT 7878 / LMG 23124 / VR1)</name>
    <dbReference type="NCBI Taxonomy" id="1123498"/>
    <lineage>
        <taxon>Bacteria</taxon>
        <taxon>Pseudomonadati</taxon>
        <taxon>Pseudomonadota</taxon>
        <taxon>Gammaproteobacteria</taxon>
        <taxon>Vibrionales</taxon>
        <taxon>Vibrionaceae</taxon>
        <taxon>Vibrio</taxon>
    </lineage>
</organism>
<dbReference type="CDD" id="cd04301">
    <property type="entry name" value="NAT_SF"/>
    <property type="match status" value="1"/>
</dbReference>
<evidence type="ECO:0000313" key="4">
    <source>
        <dbReference type="EMBL" id="SJN54132.1"/>
    </source>
</evidence>
<evidence type="ECO:0000313" key="5">
    <source>
        <dbReference type="Proteomes" id="UP000188276"/>
    </source>
</evidence>
<dbReference type="Proteomes" id="UP000188276">
    <property type="component" value="Unassembled WGS sequence"/>
</dbReference>
<dbReference type="AlphaFoldDB" id="A0A1R4LC22"/>
<dbReference type="PANTHER" id="PTHR43800">
    <property type="entry name" value="PEPTIDYL-LYSINE N-ACETYLTRANSFERASE YJAB"/>
    <property type="match status" value="1"/>
</dbReference>
<dbReference type="InterPro" id="IPR016181">
    <property type="entry name" value="Acyl_CoA_acyltransferase"/>
</dbReference>
<name>A0A1R4LC22_VIBR1</name>
<dbReference type="PROSITE" id="PS51186">
    <property type="entry name" value="GNAT"/>
    <property type="match status" value="1"/>
</dbReference>
<reference evidence="5" key="1">
    <citation type="submission" date="2017-02" db="EMBL/GenBank/DDBJ databases">
        <authorList>
            <person name="Rodrigo-Torres L."/>
            <person name="Arahal R.D."/>
            <person name="Lucena T."/>
        </authorList>
    </citation>
    <scope>NUCLEOTIDE SEQUENCE [LARGE SCALE GENOMIC DNA]</scope>
    <source>
        <strain evidence="5">CECT 7878</strain>
    </source>
</reference>
<keyword evidence="5" id="KW-1185">Reference proteome</keyword>
<dbReference type="Gene3D" id="3.40.630.30">
    <property type="match status" value="1"/>
</dbReference>
<feature type="domain" description="N-acetyltransferase" evidence="3">
    <location>
        <begin position="2"/>
        <end position="156"/>
    </location>
</feature>
<evidence type="ECO:0000256" key="1">
    <source>
        <dbReference type="ARBA" id="ARBA00022679"/>
    </source>
</evidence>
<protein>
    <submittedName>
        <fullName evidence="4">Putative acetyltransferase</fullName>
    </submittedName>
</protein>
<dbReference type="InterPro" id="IPR000182">
    <property type="entry name" value="GNAT_dom"/>
</dbReference>
<keyword evidence="2" id="KW-0012">Acyltransferase</keyword>
<gene>
    <name evidence="4" type="ORF">VR7878_00639</name>
</gene>
<accession>A0A1R4LC22</accession>
<evidence type="ECO:0000259" key="3">
    <source>
        <dbReference type="PROSITE" id="PS51186"/>
    </source>
</evidence>
<evidence type="ECO:0000256" key="2">
    <source>
        <dbReference type="ARBA" id="ARBA00023315"/>
    </source>
</evidence>
<proteinExistence type="predicted"/>